<evidence type="ECO:0000313" key="7">
    <source>
        <dbReference type="EMBL" id="KAF2884449.1"/>
    </source>
</evidence>
<dbReference type="Proteomes" id="UP000801492">
    <property type="component" value="Unassembled WGS sequence"/>
</dbReference>
<comment type="caution">
    <text evidence="7">The sequence shown here is derived from an EMBL/GenBank/DDBJ whole genome shotgun (WGS) entry which is preliminary data.</text>
</comment>
<dbReference type="OrthoDB" id="407106at2759"/>
<keyword evidence="3 5" id="KW-0863">Zinc-finger</keyword>
<proteinExistence type="predicted"/>
<dbReference type="SUPFAM" id="SSF57667">
    <property type="entry name" value="beta-beta-alpha zinc fingers"/>
    <property type="match status" value="2"/>
</dbReference>
<dbReference type="InterPro" id="IPR036236">
    <property type="entry name" value="Znf_C2H2_sf"/>
</dbReference>
<accession>A0A8K0CE18</accession>
<dbReference type="InterPro" id="IPR013087">
    <property type="entry name" value="Znf_C2H2_type"/>
</dbReference>
<organism evidence="7 8">
    <name type="scientific">Ignelater luminosus</name>
    <name type="common">Cucubano</name>
    <name type="synonym">Pyrophorus luminosus</name>
    <dbReference type="NCBI Taxonomy" id="2038154"/>
    <lineage>
        <taxon>Eukaryota</taxon>
        <taxon>Metazoa</taxon>
        <taxon>Ecdysozoa</taxon>
        <taxon>Arthropoda</taxon>
        <taxon>Hexapoda</taxon>
        <taxon>Insecta</taxon>
        <taxon>Pterygota</taxon>
        <taxon>Neoptera</taxon>
        <taxon>Endopterygota</taxon>
        <taxon>Coleoptera</taxon>
        <taxon>Polyphaga</taxon>
        <taxon>Elateriformia</taxon>
        <taxon>Elateroidea</taxon>
        <taxon>Elateridae</taxon>
        <taxon>Agrypninae</taxon>
        <taxon>Pyrophorini</taxon>
        <taxon>Ignelater</taxon>
    </lineage>
</organism>
<keyword evidence="4" id="KW-0862">Zinc</keyword>
<evidence type="ECO:0000256" key="1">
    <source>
        <dbReference type="ARBA" id="ARBA00022723"/>
    </source>
</evidence>
<dbReference type="PANTHER" id="PTHR24379">
    <property type="entry name" value="KRAB AND ZINC FINGER DOMAIN-CONTAINING"/>
    <property type="match status" value="1"/>
</dbReference>
<dbReference type="AlphaFoldDB" id="A0A8K0CE18"/>
<dbReference type="GO" id="GO:0005634">
    <property type="term" value="C:nucleus"/>
    <property type="evidence" value="ECO:0007669"/>
    <property type="project" value="TreeGrafter"/>
</dbReference>
<keyword evidence="1" id="KW-0479">Metal-binding</keyword>
<feature type="domain" description="C2H2-type" evidence="6">
    <location>
        <begin position="322"/>
        <end position="349"/>
    </location>
</feature>
<dbReference type="Pfam" id="PF00096">
    <property type="entry name" value="zf-C2H2"/>
    <property type="match status" value="1"/>
</dbReference>
<evidence type="ECO:0000256" key="2">
    <source>
        <dbReference type="ARBA" id="ARBA00022737"/>
    </source>
</evidence>
<sequence length="351" mass="41081">MLLLIFDFSFSGELYTITDKGYQCDKCQRLYKRRQGLAQHQRYECGKEPQFACSQCDYKTKRKENLKQHVIKKHLMIRVLLDSASQSDFVLEVLCDKLELEKTPIAMDVIGIRQGTVNISHKEMLTFYSCCNNYKVTIPCLVVPQISSALPIHTFNRNAIEIPPNIKLTDPRFNESRPIDVLLGASIFWSLLSVGQVKLWWQGPHWLAEPTESVPIQANTTLIESPTETRVVSRAFHAINNQEDSLLIQRYSSLTKLKGITAYCRRFKHNWVTPKETRLHQSFPYKIDENGRFCCYKCRSTYKHKAHLFWHNKYECGVDPRFECGVCKRRFKRRYHLKMHSRLHLDKTSAL</sequence>
<dbReference type="Gene3D" id="3.30.160.60">
    <property type="entry name" value="Classic Zinc Finger"/>
    <property type="match status" value="2"/>
</dbReference>
<dbReference type="EMBL" id="VTPC01090169">
    <property type="protein sequence ID" value="KAF2884449.1"/>
    <property type="molecule type" value="Genomic_DNA"/>
</dbReference>
<dbReference type="PROSITE" id="PS50157">
    <property type="entry name" value="ZINC_FINGER_C2H2_2"/>
    <property type="match status" value="2"/>
</dbReference>
<evidence type="ECO:0000256" key="5">
    <source>
        <dbReference type="PROSITE-ProRule" id="PRU00042"/>
    </source>
</evidence>
<protein>
    <recommendedName>
        <fullName evidence="6">C2H2-type domain-containing protein</fullName>
    </recommendedName>
</protein>
<dbReference type="GO" id="GO:0008270">
    <property type="term" value="F:zinc ion binding"/>
    <property type="evidence" value="ECO:0007669"/>
    <property type="project" value="UniProtKB-KW"/>
</dbReference>
<gene>
    <name evidence="7" type="ORF">ILUMI_21715</name>
</gene>
<evidence type="ECO:0000256" key="4">
    <source>
        <dbReference type="ARBA" id="ARBA00022833"/>
    </source>
</evidence>
<evidence type="ECO:0000256" key="3">
    <source>
        <dbReference type="ARBA" id="ARBA00022771"/>
    </source>
</evidence>
<reference evidence="7" key="1">
    <citation type="submission" date="2019-08" db="EMBL/GenBank/DDBJ databases">
        <title>The genome of the North American firefly Photinus pyralis.</title>
        <authorList>
            <consortium name="Photinus pyralis genome working group"/>
            <person name="Fallon T.R."/>
            <person name="Sander Lower S.E."/>
            <person name="Weng J.-K."/>
        </authorList>
    </citation>
    <scope>NUCLEOTIDE SEQUENCE</scope>
    <source>
        <strain evidence="7">TRF0915ILg1</strain>
        <tissue evidence="7">Whole body</tissue>
    </source>
</reference>
<evidence type="ECO:0000259" key="6">
    <source>
        <dbReference type="PROSITE" id="PS50157"/>
    </source>
</evidence>
<keyword evidence="8" id="KW-1185">Reference proteome</keyword>
<dbReference type="PROSITE" id="PS00028">
    <property type="entry name" value="ZINC_FINGER_C2H2_1"/>
    <property type="match status" value="1"/>
</dbReference>
<dbReference type="GO" id="GO:0000977">
    <property type="term" value="F:RNA polymerase II transcription regulatory region sequence-specific DNA binding"/>
    <property type="evidence" value="ECO:0007669"/>
    <property type="project" value="TreeGrafter"/>
</dbReference>
<dbReference type="PANTHER" id="PTHR24379:SF127">
    <property type="entry name" value="BLOODY FINGERS-RELATED"/>
    <property type="match status" value="1"/>
</dbReference>
<dbReference type="GO" id="GO:0000981">
    <property type="term" value="F:DNA-binding transcription factor activity, RNA polymerase II-specific"/>
    <property type="evidence" value="ECO:0007669"/>
    <property type="project" value="TreeGrafter"/>
</dbReference>
<feature type="domain" description="C2H2-type" evidence="6">
    <location>
        <begin position="22"/>
        <end position="49"/>
    </location>
</feature>
<dbReference type="SMART" id="SM00355">
    <property type="entry name" value="ZnF_C2H2"/>
    <property type="match status" value="3"/>
</dbReference>
<dbReference type="Pfam" id="PF13909">
    <property type="entry name" value="zf-H2C2_5"/>
    <property type="match status" value="1"/>
</dbReference>
<evidence type="ECO:0000313" key="8">
    <source>
        <dbReference type="Proteomes" id="UP000801492"/>
    </source>
</evidence>
<name>A0A8K0CE18_IGNLU</name>
<keyword evidence="2" id="KW-0677">Repeat</keyword>